<feature type="region of interest" description="Disordered" evidence="1">
    <location>
        <begin position="143"/>
        <end position="190"/>
    </location>
</feature>
<dbReference type="InterPro" id="IPR016181">
    <property type="entry name" value="Acyl_CoA_acyltransferase"/>
</dbReference>
<dbReference type="Gene3D" id="3.40.630.30">
    <property type="match status" value="1"/>
</dbReference>
<keyword evidence="4" id="KW-1185">Reference proteome</keyword>
<reference evidence="4" key="1">
    <citation type="journal article" date="2019" name="Int. J. Syst. Evol. Microbiol.">
        <title>The Global Catalogue of Microorganisms (GCM) 10K type strain sequencing project: providing services to taxonomists for standard genome sequencing and annotation.</title>
        <authorList>
            <consortium name="The Broad Institute Genomics Platform"/>
            <consortium name="The Broad Institute Genome Sequencing Center for Infectious Disease"/>
            <person name="Wu L."/>
            <person name="Ma J."/>
        </authorList>
    </citation>
    <scope>NUCLEOTIDE SEQUENCE [LARGE SCALE GENOMIC DNA]</scope>
    <source>
        <strain evidence="4">JCM 10425</strain>
    </source>
</reference>
<dbReference type="InterPro" id="IPR000182">
    <property type="entry name" value="GNAT_dom"/>
</dbReference>
<proteinExistence type="predicted"/>
<name>A0ABP3DBE1_9ACTN</name>
<dbReference type="EMBL" id="BAAAGX010000006">
    <property type="protein sequence ID" value="GAA0228151.1"/>
    <property type="molecule type" value="Genomic_DNA"/>
</dbReference>
<evidence type="ECO:0000313" key="4">
    <source>
        <dbReference type="Proteomes" id="UP001500967"/>
    </source>
</evidence>
<accession>A0ABP3DBE1</accession>
<feature type="compositionally biased region" description="Basic and acidic residues" evidence="1">
    <location>
        <begin position="144"/>
        <end position="153"/>
    </location>
</feature>
<comment type="caution">
    <text evidence="3">The sequence shown here is derived from an EMBL/GenBank/DDBJ whole genome shotgun (WGS) entry which is preliminary data.</text>
</comment>
<dbReference type="PROSITE" id="PS51186">
    <property type="entry name" value="GNAT"/>
    <property type="match status" value="1"/>
</dbReference>
<protein>
    <recommendedName>
        <fullName evidence="2">N-acetyltransferase domain-containing protein</fullName>
    </recommendedName>
</protein>
<evidence type="ECO:0000313" key="3">
    <source>
        <dbReference type="EMBL" id="GAA0228151.1"/>
    </source>
</evidence>
<dbReference type="CDD" id="cd04301">
    <property type="entry name" value="NAT_SF"/>
    <property type="match status" value="1"/>
</dbReference>
<feature type="domain" description="N-acetyltransferase" evidence="2">
    <location>
        <begin position="9"/>
        <end position="189"/>
    </location>
</feature>
<dbReference type="Pfam" id="PF00583">
    <property type="entry name" value="Acetyltransf_1"/>
    <property type="match status" value="1"/>
</dbReference>
<sequence length="190" mass="20914">MTTASGDRVLVRRATASDLTAVNDLHERCSTRTLCRRYHGGRDRLRAGEWRRMVDPAAGRALVLAASDHPGRLIGYATLLRSAPGGMAEVSLLLQDDWQRRGIGSAMARHLVDAARRARLPGLVAWTEAGNLGAVTILRASDAQPERTGHGETRWTLGFREPRQTTAARTRSRKSRRSRPTTVMPRSVPS</sequence>
<dbReference type="Proteomes" id="UP001500967">
    <property type="component" value="Unassembled WGS sequence"/>
</dbReference>
<dbReference type="RefSeq" id="WP_344647710.1">
    <property type="nucleotide sequence ID" value="NZ_BAAAGX010000006.1"/>
</dbReference>
<organism evidence="3 4">
    <name type="scientific">Cryptosporangium japonicum</name>
    <dbReference type="NCBI Taxonomy" id="80872"/>
    <lineage>
        <taxon>Bacteria</taxon>
        <taxon>Bacillati</taxon>
        <taxon>Actinomycetota</taxon>
        <taxon>Actinomycetes</taxon>
        <taxon>Cryptosporangiales</taxon>
        <taxon>Cryptosporangiaceae</taxon>
        <taxon>Cryptosporangium</taxon>
    </lineage>
</organism>
<gene>
    <name evidence="3" type="ORF">GCM10009539_11960</name>
</gene>
<evidence type="ECO:0000259" key="2">
    <source>
        <dbReference type="PROSITE" id="PS51186"/>
    </source>
</evidence>
<evidence type="ECO:0000256" key="1">
    <source>
        <dbReference type="SAM" id="MobiDB-lite"/>
    </source>
</evidence>
<feature type="compositionally biased region" description="Basic residues" evidence="1">
    <location>
        <begin position="170"/>
        <end position="179"/>
    </location>
</feature>
<dbReference type="SUPFAM" id="SSF55729">
    <property type="entry name" value="Acyl-CoA N-acyltransferases (Nat)"/>
    <property type="match status" value="1"/>
</dbReference>